<dbReference type="RefSeq" id="XP_038744454.1">
    <property type="nucleotide sequence ID" value="XM_038890404.1"/>
</dbReference>
<dbReference type="InterPro" id="IPR056632">
    <property type="entry name" value="DUF7730"/>
</dbReference>
<reference evidence="3" key="2">
    <citation type="submission" date="2020-11" db="EMBL/GenBank/DDBJ databases">
        <title>Whole genome sequencing of Colletotrichum sp.</title>
        <authorList>
            <person name="Li H."/>
        </authorList>
    </citation>
    <scope>NUCLEOTIDE SEQUENCE</scope>
    <source>
        <strain evidence="3">CkLH20</strain>
    </source>
</reference>
<evidence type="ECO:0000259" key="2">
    <source>
        <dbReference type="Pfam" id="PF24864"/>
    </source>
</evidence>
<evidence type="ECO:0000313" key="3">
    <source>
        <dbReference type="EMBL" id="KAF9874993.1"/>
    </source>
</evidence>
<gene>
    <name evidence="3" type="ORF">CkaCkLH20_07687</name>
</gene>
<dbReference type="GeneID" id="62163478"/>
<comment type="caution">
    <text evidence="3">The sequence shown here is derived from an EMBL/GenBank/DDBJ whole genome shotgun (WGS) entry which is preliminary data.</text>
</comment>
<reference evidence="3" key="1">
    <citation type="submission" date="2020-03" db="EMBL/GenBank/DDBJ databases">
        <authorList>
            <person name="He L."/>
        </authorList>
    </citation>
    <scope>NUCLEOTIDE SEQUENCE</scope>
    <source>
        <strain evidence="3">CkLH20</strain>
    </source>
</reference>
<protein>
    <recommendedName>
        <fullName evidence="2">DUF7730 domain-containing protein</fullName>
    </recommendedName>
</protein>
<evidence type="ECO:0000313" key="4">
    <source>
        <dbReference type="Proteomes" id="UP000781932"/>
    </source>
</evidence>
<organism evidence="3 4">
    <name type="scientific">Colletotrichum karsti</name>
    <dbReference type="NCBI Taxonomy" id="1095194"/>
    <lineage>
        <taxon>Eukaryota</taxon>
        <taxon>Fungi</taxon>
        <taxon>Dikarya</taxon>
        <taxon>Ascomycota</taxon>
        <taxon>Pezizomycotina</taxon>
        <taxon>Sordariomycetes</taxon>
        <taxon>Hypocreomycetidae</taxon>
        <taxon>Glomerellales</taxon>
        <taxon>Glomerellaceae</taxon>
        <taxon>Colletotrichum</taxon>
        <taxon>Colletotrichum boninense species complex</taxon>
    </lineage>
</organism>
<dbReference type="Pfam" id="PF24864">
    <property type="entry name" value="DUF7730"/>
    <property type="match status" value="1"/>
</dbReference>
<sequence>MKDESRRAGRLGVRSLAKKTVCLIQALTRNTRRTRKEDGVRVVGVQPKLCYDSDSSITLPSLNSFNPSFGDFWTDFEPRNHDHASDFATHGQSQSNFFVRLPQEIREMIYQELWRDSGTAQHIIRTPAGYTHCRCVFDQSGKSGGRDGDDDLWEAMWMVPDARGSGPLWYKREMSSWGDHWKCEEAREEKEIWKDIARGCHCIKVDTWTAFLPMMLTCKRMYHQCAASLYQSLNFTITDITLARSLFGIRYRGSAGHPFRRINLSLRRHVHEGTSFAQWLKSWSAILRLLDTPELTSVYLWLDSDICHERHWLSIAANVRRRIPESLTHKVAVSLPPYEPRDRDAEPVWLGVDEAPSGPAPDATDGHADEAKCFGVRRLRT</sequence>
<proteinExistence type="predicted"/>
<dbReference type="EMBL" id="JAATWM020000024">
    <property type="protein sequence ID" value="KAF9874993.1"/>
    <property type="molecule type" value="Genomic_DNA"/>
</dbReference>
<keyword evidence="4" id="KW-1185">Reference proteome</keyword>
<name>A0A9P6LIU0_9PEZI</name>
<dbReference type="AlphaFoldDB" id="A0A9P6LIU0"/>
<dbReference type="Proteomes" id="UP000781932">
    <property type="component" value="Unassembled WGS sequence"/>
</dbReference>
<feature type="domain" description="DUF7730" evidence="2">
    <location>
        <begin position="91"/>
        <end position="141"/>
    </location>
</feature>
<feature type="region of interest" description="Disordered" evidence="1">
    <location>
        <begin position="350"/>
        <end position="369"/>
    </location>
</feature>
<dbReference type="OrthoDB" id="4757095at2759"/>
<accession>A0A9P6LIU0</accession>
<dbReference type="PANTHER" id="PTHR38790">
    <property type="entry name" value="2EXR DOMAIN-CONTAINING PROTEIN-RELATED"/>
    <property type="match status" value="1"/>
</dbReference>
<evidence type="ECO:0000256" key="1">
    <source>
        <dbReference type="SAM" id="MobiDB-lite"/>
    </source>
</evidence>